<dbReference type="CDD" id="cd00331">
    <property type="entry name" value="IGPS"/>
    <property type="match status" value="1"/>
</dbReference>
<dbReference type="Pfam" id="PF00218">
    <property type="entry name" value="IGPS"/>
    <property type="match status" value="1"/>
</dbReference>
<dbReference type="OrthoDB" id="9804217at2"/>
<evidence type="ECO:0000256" key="8">
    <source>
        <dbReference type="ARBA" id="ARBA00023239"/>
    </source>
</evidence>
<dbReference type="UniPathway" id="UPA00035">
    <property type="reaction ID" value="UER00043"/>
</dbReference>
<evidence type="ECO:0000256" key="5">
    <source>
        <dbReference type="ARBA" id="ARBA00022793"/>
    </source>
</evidence>
<proteinExistence type="inferred from homology"/>
<evidence type="ECO:0000256" key="4">
    <source>
        <dbReference type="ARBA" id="ARBA00022605"/>
    </source>
</evidence>
<keyword evidence="8 9" id="KW-0456">Lyase</keyword>
<keyword evidence="12" id="KW-1185">Reference proteome</keyword>
<dbReference type="GO" id="GO:0004640">
    <property type="term" value="F:phosphoribosylanthranilate isomerase activity"/>
    <property type="evidence" value="ECO:0007669"/>
    <property type="project" value="TreeGrafter"/>
</dbReference>
<dbReference type="InterPro" id="IPR045186">
    <property type="entry name" value="Indole-3-glycerol_P_synth"/>
</dbReference>
<dbReference type="PANTHER" id="PTHR22854:SF2">
    <property type="entry name" value="INDOLE-3-GLYCEROL-PHOSPHATE SYNTHASE"/>
    <property type="match status" value="1"/>
</dbReference>
<dbReference type="GO" id="GO:0004425">
    <property type="term" value="F:indole-3-glycerol-phosphate synthase activity"/>
    <property type="evidence" value="ECO:0007669"/>
    <property type="project" value="UniProtKB-UniRule"/>
</dbReference>
<evidence type="ECO:0000256" key="7">
    <source>
        <dbReference type="ARBA" id="ARBA00023141"/>
    </source>
</evidence>
<dbReference type="FunFam" id="3.20.20.70:FF:000024">
    <property type="entry name" value="Indole-3-glycerol phosphate synthase"/>
    <property type="match status" value="1"/>
</dbReference>
<dbReference type="InterPro" id="IPR011060">
    <property type="entry name" value="RibuloseP-bd_barrel"/>
</dbReference>
<dbReference type="PANTHER" id="PTHR22854">
    <property type="entry name" value="TRYPTOPHAN BIOSYNTHESIS PROTEIN"/>
    <property type="match status" value="1"/>
</dbReference>
<keyword evidence="4 9" id="KW-0028">Amino-acid biosynthesis</keyword>
<comment type="similarity">
    <text evidence="3 9">Belongs to the TrpC family.</text>
</comment>
<dbReference type="EC" id="4.1.1.48" evidence="9"/>
<evidence type="ECO:0000256" key="1">
    <source>
        <dbReference type="ARBA" id="ARBA00001633"/>
    </source>
</evidence>
<name>A0A559J3M5_9BACL</name>
<evidence type="ECO:0000313" key="11">
    <source>
        <dbReference type="EMBL" id="TVX94416.1"/>
    </source>
</evidence>
<dbReference type="Proteomes" id="UP000318102">
    <property type="component" value="Unassembled WGS sequence"/>
</dbReference>
<dbReference type="SUPFAM" id="SSF51366">
    <property type="entry name" value="Ribulose-phoshate binding barrel"/>
    <property type="match status" value="1"/>
</dbReference>
<evidence type="ECO:0000256" key="3">
    <source>
        <dbReference type="ARBA" id="ARBA00008737"/>
    </source>
</evidence>
<keyword evidence="6 9" id="KW-0822">Tryptophan biosynthesis</keyword>
<feature type="domain" description="Indole-3-glycerol phosphate synthase" evidence="10">
    <location>
        <begin position="4"/>
        <end position="256"/>
    </location>
</feature>
<evidence type="ECO:0000259" key="10">
    <source>
        <dbReference type="Pfam" id="PF00218"/>
    </source>
</evidence>
<keyword evidence="5 9" id="KW-0210">Decarboxylase</keyword>
<comment type="caution">
    <text evidence="11">The sequence shown here is derived from an EMBL/GenBank/DDBJ whole genome shotgun (WGS) entry which is preliminary data.</text>
</comment>
<evidence type="ECO:0000256" key="6">
    <source>
        <dbReference type="ARBA" id="ARBA00022822"/>
    </source>
</evidence>
<dbReference type="InterPro" id="IPR013798">
    <property type="entry name" value="Indole-3-glycerol_P_synth_dom"/>
</dbReference>
<organism evidence="11 12">
    <name type="scientific">Paenibacillus agilis</name>
    <dbReference type="NCBI Taxonomy" id="3020863"/>
    <lineage>
        <taxon>Bacteria</taxon>
        <taxon>Bacillati</taxon>
        <taxon>Bacillota</taxon>
        <taxon>Bacilli</taxon>
        <taxon>Bacillales</taxon>
        <taxon>Paenibacillaceae</taxon>
        <taxon>Paenibacillus</taxon>
    </lineage>
</organism>
<sequence>MFMLDEILENKHKEVAEKIRLKPLQEIQAKLAEVRRPRPFYEALNQPGISLIAEVKEKSPSKGTFREKYNPLELARIYSEHGARAISVLADKMFFGGGAEIVELIANDEHVHIPVMYKEFIIDPYQIYEARSVGADAVLMIVRAIDPSQLKEMIVLAHELGMQALVECFTEGETQRAVEAGAAIIGINNRDLQSFDVDLQRSERMRSGLPAATLTVSESGLSTPDDARKAEQLGFDAMLVGEALLKAPDVVSKVRQFAGVANEVKSNP</sequence>
<dbReference type="EMBL" id="VNJK01000001">
    <property type="protein sequence ID" value="TVX94416.1"/>
    <property type="molecule type" value="Genomic_DNA"/>
</dbReference>
<evidence type="ECO:0000256" key="2">
    <source>
        <dbReference type="ARBA" id="ARBA00004696"/>
    </source>
</evidence>
<evidence type="ECO:0000313" key="12">
    <source>
        <dbReference type="Proteomes" id="UP000318102"/>
    </source>
</evidence>
<protein>
    <recommendedName>
        <fullName evidence="9">Indole-3-glycerol phosphate synthase</fullName>
        <shortName evidence="9">IGPS</shortName>
        <ecNumber evidence="9">4.1.1.48</ecNumber>
    </recommendedName>
</protein>
<dbReference type="HAMAP" id="MF_00134_B">
    <property type="entry name" value="IGPS_B"/>
    <property type="match status" value="1"/>
</dbReference>
<dbReference type="AlphaFoldDB" id="A0A559J3M5"/>
<dbReference type="GO" id="GO:0000162">
    <property type="term" value="P:L-tryptophan biosynthetic process"/>
    <property type="evidence" value="ECO:0007669"/>
    <property type="project" value="UniProtKB-UniRule"/>
</dbReference>
<gene>
    <name evidence="9 11" type="primary">trpC</name>
    <name evidence="11" type="ORF">FPZ44_15955</name>
</gene>
<evidence type="ECO:0000256" key="9">
    <source>
        <dbReference type="HAMAP-Rule" id="MF_00134"/>
    </source>
</evidence>
<accession>A0A559J3M5</accession>
<dbReference type="NCBIfam" id="NF001377">
    <property type="entry name" value="PRK00278.2-4"/>
    <property type="match status" value="1"/>
</dbReference>
<dbReference type="Gene3D" id="3.20.20.70">
    <property type="entry name" value="Aldolase class I"/>
    <property type="match status" value="1"/>
</dbReference>
<comment type="catalytic activity">
    <reaction evidence="1 9">
        <text>1-(2-carboxyphenylamino)-1-deoxy-D-ribulose 5-phosphate + H(+) = (1S,2R)-1-C-(indol-3-yl)glycerol 3-phosphate + CO2 + H2O</text>
        <dbReference type="Rhea" id="RHEA:23476"/>
        <dbReference type="ChEBI" id="CHEBI:15377"/>
        <dbReference type="ChEBI" id="CHEBI:15378"/>
        <dbReference type="ChEBI" id="CHEBI:16526"/>
        <dbReference type="ChEBI" id="CHEBI:58613"/>
        <dbReference type="ChEBI" id="CHEBI:58866"/>
        <dbReference type="EC" id="4.1.1.48"/>
    </reaction>
</comment>
<keyword evidence="7 9" id="KW-0057">Aromatic amino acid biosynthesis</keyword>
<reference evidence="11 12" key="1">
    <citation type="submission" date="2019-07" db="EMBL/GenBank/DDBJ databases">
        <authorList>
            <person name="Kim J."/>
        </authorList>
    </citation>
    <scope>NUCLEOTIDE SEQUENCE [LARGE SCALE GENOMIC DNA]</scope>
    <source>
        <strain evidence="11 12">N4</strain>
    </source>
</reference>
<comment type="pathway">
    <text evidence="2 9">Amino-acid biosynthesis; L-tryptophan biosynthesis; L-tryptophan from chorismate: step 4/5.</text>
</comment>
<dbReference type="InterPro" id="IPR013785">
    <property type="entry name" value="Aldolase_TIM"/>
</dbReference>